<organism evidence="1 2">
    <name type="scientific">Hwangdonia lutea</name>
    <dbReference type="NCBI Taxonomy" id="3075823"/>
    <lineage>
        <taxon>Bacteria</taxon>
        <taxon>Pseudomonadati</taxon>
        <taxon>Bacteroidota</taxon>
        <taxon>Flavobacteriia</taxon>
        <taxon>Flavobacteriales</taxon>
        <taxon>Flavobacteriaceae</taxon>
        <taxon>Hwangdonia</taxon>
    </lineage>
</organism>
<dbReference type="RefSeq" id="WP_316983205.1">
    <property type="nucleotide sequence ID" value="NZ_CP136521.1"/>
</dbReference>
<evidence type="ECO:0000313" key="1">
    <source>
        <dbReference type="EMBL" id="WOD43521.1"/>
    </source>
</evidence>
<proteinExistence type="predicted"/>
<dbReference type="KEGG" id="hws:RNZ46_16150"/>
<sequence length="162" mass="18369">MKTIISLFKKETLWLLLTVTCFLGTTHGKAQINCTLVESYGNASKAEIIQDINNIVAGQVWDVGATNLKKLEIKEVKNISFKGCRVTLELKVKLKRKVRRNAKGTIIVSGTVYDAQFYGNKHIKIKNASVDKVRLSKTLRLGERFYKWVANKVFPSNHEFPI</sequence>
<keyword evidence="2" id="KW-1185">Reference proteome</keyword>
<gene>
    <name evidence="1" type="ORF">RNZ46_16150</name>
</gene>
<accession>A0AA97EM77</accession>
<name>A0AA97EM77_9FLAO</name>
<dbReference type="Proteomes" id="UP001302486">
    <property type="component" value="Chromosome"/>
</dbReference>
<dbReference type="AlphaFoldDB" id="A0AA97EM77"/>
<protein>
    <submittedName>
        <fullName evidence="1">Uncharacterized protein</fullName>
    </submittedName>
</protein>
<reference evidence="2" key="1">
    <citation type="submission" date="2024-06" db="EMBL/GenBank/DDBJ databases">
        <title>Hwangdonia haimaensis gen. nov., sp. nov., a member of the family Flavobacteriaceae isolated from the haima cold seep.</title>
        <authorList>
            <person name="Li J."/>
        </authorList>
    </citation>
    <scope>NUCLEOTIDE SEQUENCE [LARGE SCALE GENOMIC DNA]</scope>
    <source>
        <strain evidence="2">SCSIO 19198</strain>
    </source>
</reference>
<evidence type="ECO:0000313" key="2">
    <source>
        <dbReference type="Proteomes" id="UP001302486"/>
    </source>
</evidence>
<dbReference type="EMBL" id="CP136521">
    <property type="protein sequence ID" value="WOD43521.1"/>
    <property type="molecule type" value="Genomic_DNA"/>
</dbReference>